<keyword evidence="3" id="KW-1185">Reference proteome</keyword>
<protein>
    <recommendedName>
        <fullName evidence="1">Reverse transcriptase domain-containing protein</fullName>
    </recommendedName>
</protein>
<evidence type="ECO:0000259" key="1">
    <source>
        <dbReference type="PROSITE" id="PS50878"/>
    </source>
</evidence>
<dbReference type="SUPFAM" id="SSF56672">
    <property type="entry name" value="DNA/RNA polymerases"/>
    <property type="match status" value="1"/>
</dbReference>
<comment type="caution">
    <text evidence="2">The sequence shown here is derived from an EMBL/GenBank/DDBJ whole genome shotgun (WGS) entry which is preliminary data.</text>
</comment>
<dbReference type="PANTHER" id="PTHR47510:SF3">
    <property type="entry name" value="ENDO_EXONUCLEASE_PHOSPHATASE DOMAIN-CONTAINING PROTEIN"/>
    <property type="match status" value="1"/>
</dbReference>
<name>A0ABD2GFM5_PAGBO</name>
<dbReference type="Pfam" id="PF00078">
    <property type="entry name" value="RVT_1"/>
    <property type="match status" value="1"/>
</dbReference>
<dbReference type="EMBL" id="JBIYXZ010002079">
    <property type="protein sequence ID" value="KAL3052932.1"/>
    <property type="molecule type" value="Genomic_DNA"/>
</dbReference>
<gene>
    <name evidence="2" type="ORF">OYC64_005456</name>
</gene>
<organism evidence="2 3">
    <name type="scientific">Pagothenia borchgrevinki</name>
    <name type="common">Bald rockcod</name>
    <name type="synonym">Trematomus borchgrevinki</name>
    <dbReference type="NCBI Taxonomy" id="8213"/>
    <lineage>
        <taxon>Eukaryota</taxon>
        <taxon>Metazoa</taxon>
        <taxon>Chordata</taxon>
        <taxon>Craniata</taxon>
        <taxon>Vertebrata</taxon>
        <taxon>Euteleostomi</taxon>
        <taxon>Actinopterygii</taxon>
        <taxon>Neopterygii</taxon>
        <taxon>Teleostei</taxon>
        <taxon>Neoteleostei</taxon>
        <taxon>Acanthomorphata</taxon>
        <taxon>Eupercaria</taxon>
        <taxon>Perciformes</taxon>
        <taxon>Notothenioidei</taxon>
        <taxon>Nototheniidae</taxon>
        <taxon>Pagothenia</taxon>
    </lineage>
</organism>
<reference evidence="2 3" key="2">
    <citation type="journal article" date="2024" name="G3 (Bethesda)">
        <title>The genome of the cryopelagic Antarctic bald notothen, Trematomus borchgrevinki.</title>
        <authorList>
            <person name="Rayamajhi N."/>
            <person name="Rivera-Colon A.G."/>
            <person name="Minhas B.F."/>
            <person name="Cheng C.C."/>
            <person name="Catchen J.M."/>
        </authorList>
    </citation>
    <scope>NUCLEOTIDE SEQUENCE [LARGE SCALE GENOMIC DNA]</scope>
    <source>
        <strain evidence="2">AGRC-2024</strain>
    </source>
</reference>
<feature type="domain" description="Reverse transcriptase" evidence="1">
    <location>
        <begin position="1"/>
        <end position="175"/>
    </location>
</feature>
<dbReference type="Proteomes" id="UP001619887">
    <property type="component" value="Unassembled WGS sequence"/>
</dbReference>
<accession>A0ABD2GFM5</accession>
<dbReference type="PANTHER" id="PTHR47510">
    <property type="entry name" value="REVERSE TRANSCRIPTASE DOMAIN-CONTAINING PROTEIN"/>
    <property type="match status" value="1"/>
</dbReference>
<reference evidence="2 3" key="1">
    <citation type="journal article" date="2022" name="G3 (Bethesda)">
        <title>Evaluating Illumina-, Nanopore-, and PacBio-based genome assembly strategies with the bald notothen, Trematomus borchgrevinki.</title>
        <authorList>
            <person name="Rayamajhi N."/>
            <person name="Cheng C.C."/>
            <person name="Catchen J.M."/>
        </authorList>
    </citation>
    <scope>NUCLEOTIDE SEQUENCE [LARGE SCALE GENOMIC DNA]</scope>
    <source>
        <strain evidence="2">AGRC-2024</strain>
    </source>
</reference>
<evidence type="ECO:0000313" key="2">
    <source>
        <dbReference type="EMBL" id="KAL3052932.1"/>
    </source>
</evidence>
<sequence length="175" mass="19536">MKCFERLVKSFITSSLPESLDHLQFAYRANRSTDDAIALTIHTALSHLDPRNTYVRMLFIDYSSAFNTIVPSKLAIKLRDLRLNSALCDWILNFLTGRPQAVRVGNITSSTLILNTGAPQGCVLSPLLYSLFTHDCVATHSSNTIVKFADDTTVIGQITDDDETAYREEVGNLFF</sequence>
<dbReference type="InterPro" id="IPR043502">
    <property type="entry name" value="DNA/RNA_pol_sf"/>
</dbReference>
<evidence type="ECO:0000313" key="3">
    <source>
        <dbReference type="Proteomes" id="UP001619887"/>
    </source>
</evidence>
<dbReference type="PROSITE" id="PS50878">
    <property type="entry name" value="RT_POL"/>
    <property type="match status" value="1"/>
</dbReference>
<proteinExistence type="predicted"/>
<dbReference type="AlphaFoldDB" id="A0ABD2GFM5"/>
<dbReference type="InterPro" id="IPR000477">
    <property type="entry name" value="RT_dom"/>
</dbReference>